<accession>A0ABN1A995</accession>
<feature type="domain" description="Cell envelope-related transcriptional attenuator" evidence="4">
    <location>
        <begin position="107"/>
        <end position="248"/>
    </location>
</feature>
<organism evidence="5 6">
    <name type="scientific">Streptomyces olivaceiscleroticus</name>
    <dbReference type="NCBI Taxonomy" id="68245"/>
    <lineage>
        <taxon>Bacteria</taxon>
        <taxon>Bacillati</taxon>
        <taxon>Actinomycetota</taxon>
        <taxon>Actinomycetes</taxon>
        <taxon>Kitasatosporales</taxon>
        <taxon>Streptomycetaceae</taxon>
        <taxon>Streptomyces</taxon>
    </lineage>
</organism>
<keyword evidence="3" id="KW-0812">Transmembrane</keyword>
<evidence type="ECO:0000256" key="1">
    <source>
        <dbReference type="ARBA" id="ARBA00006068"/>
    </source>
</evidence>
<evidence type="ECO:0000256" key="3">
    <source>
        <dbReference type="SAM" id="Phobius"/>
    </source>
</evidence>
<evidence type="ECO:0000313" key="5">
    <source>
        <dbReference type="EMBL" id="GAA0470813.1"/>
    </source>
</evidence>
<feature type="transmembrane region" description="Helical" evidence="3">
    <location>
        <begin position="32"/>
        <end position="54"/>
    </location>
</feature>
<gene>
    <name evidence="5" type="ORF">GCM10010361_38730</name>
</gene>
<dbReference type="Pfam" id="PF03816">
    <property type="entry name" value="LytR_cpsA_psr"/>
    <property type="match status" value="1"/>
</dbReference>
<dbReference type="NCBIfam" id="TIGR00350">
    <property type="entry name" value="lytR_cpsA_psr"/>
    <property type="match status" value="1"/>
</dbReference>
<dbReference type="InterPro" id="IPR004474">
    <property type="entry name" value="LytR_CpsA_psr"/>
</dbReference>
<dbReference type="Gene3D" id="3.40.630.190">
    <property type="entry name" value="LCP protein"/>
    <property type="match status" value="1"/>
</dbReference>
<evidence type="ECO:0000313" key="6">
    <source>
        <dbReference type="Proteomes" id="UP001500909"/>
    </source>
</evidence>
<dbReference type="InterPro" id="IPR050922">
    <property type="entry name" value="LytR/CpsA/Psr_CW_biosynth"/>
</dbReference>
<comment type="similarity">
    <text evidence="1">Belongs to the LytR/CpsA/Psr (LCP) family.</text>
</comment>
<keyword evidence="3" id="KW-0472">Membrane</keyword>
<sequence length="344" mass="37108">MAPPSLPQPSSSTLYRGRRARRRRERSWPRRIALLVTVVVLLALALAVALFFWAGGQLRQMDALSGYPERPSSGKGTNWLLVGSDSRRDLTPGQQQELHVGHDAGRNTDTVMLLHYGDSGPYLVSLPRDSYVTIPGHGKNKINAAYGIGGAKLLSRTVEQATGLRVDHYAEVDFLGLVQVVDALGGIRLCLDKPLKDEKSGADFPAGCSRMNGVQALAYVRARYSDPRGDLGRVQRQRALISAVSARMLGPGVLLNPFRVVPALDAALAALRVDDRTGMVDLTQMGLSMKQVADGSGQAVTVPVTGPGEEVAGAGDVLVWDEERARRLFRAVRADEPIPTSAEK</sequence>
<dbReference type="EMBL" id="BAAABY010000027">
    <property type="protein sequence ID" value="GAA0470813.1"/>
    <property type="molecule type" value="Genomic_DNA"/>
</dbReference>
<proteinExistence type="inferred from homology"/>
<dbReference type="PANTHER" id="PTHR33392">
    <property type="entry name" value="POLYISOPRENYL-TEICHOIC ACID--PEPTIDOGLYCAN TEICHOIC ACID TRANSFERASE TAGU"/>
    <property type="match status" value="1"/>
</dbReference>
<name>A0ABN1A995_9ACTN</name>
<evidence type="ECO:0000259" key="4">
    <source>
        <dbReference type="Pfam" id="PF03816"/>
    </source>
</evidence>
<dbReference type="Proteomes" id="UP001500909">
    <property type="component" value="Unassembled WGS sequence"/>
</dbReference>
<keyword evidence="3" id="KW-1133">Transmembrane helix</keyword>
<evidence type="ECO:0000256" key="2">
    <source>
        <dbReference type="SAM" id="MobiDB-lite"/>
    </source>
</evidence>
<keyword evidence="6" id="KW-1185">Reference proteome</keyword>
<feature type="region of interest" description="Disordered" evidence="2">
    <location>
        <begin position="1"/>
        <end position="20"/>
    </location>
</feature>
<reference evidence="5 6" key="1">
    <citation type="journal article" date="2019" name="Int. J. Syst. Evol. Microbiol.">
        <title>The Global Catalogue of Microorganisms (GCM) 10K type strain sequencing project: providing services to taxonomists for standard genome sequencing and annotation.</title>
        <authorList>
            <consortium name="The Broad Institute Genomics Platform"/>
            <consortium name="The Broad Institute Genome Sequencing Center for Infectious Disease"/>
            <person name="Wu L."/>
            <person name="Ma J."/>
        </authorList>
    </citation>
    <scope>NUCLEOTIDE SEQUENCE [LARGE SCALE GENOMIC DNA]</scope>
    <source>
        <strain evidence="5 6">JCM 4805</strain>
    </source>
</reference>
<dbReference type="PANTHER" id="PTHR33392:SF6">
    <property type="entry name" value="POLYISOPRENYL-TEICHOIC ACID--PEPTIDOGLYCAN TEICHOIC ACID TRANSFERASE TAGU"/>
    <property type="match status" value="1"/>
</dbReference>
<protein>
    <submittedName>
        <fullName evidence="5">LCP family protein</fullName>
    </submittedName>
</protein>
<comment type="caution">
    <text evidence="5">The sequence shown here is derived from an EMBL/GenBank/DDBJ whole genome shotgun (WGS) entry which is preliminary data.</text>
</comment>